<evidence type="ECO:0000259" key="2">
    <source>
        <dbReference type="PROSITE" id="PS50110"/>
    </source>
</evidence>
<organism evidence="4 5">
    <name type="scientific">Mesoterricola sediminis</name>
    <dbReference type="NCBI Taxonomy" id="2927980"/>
    <lineage>
        <taxon>Bacteria</taxon>
        <taxon>Pseudomonadati</taxon>
        <taxon>Acidobacteriota</taxon>
        <taxon>Holophagae</taxon>
        <taxon>Holophagales</taxon>
        <taxon>Holophagaceae</taxon>
        <taxon>Mesoterricola</taxon>
    </lineage>
</organism>
<dbReference type="AlphaFoldDB" id="A0AA48GRB3"/>
<dbReference type="InterPro" id="IPR001789">
    <property type="entry name" value="Sig_transdc_resp-reg_receiver"/>
</dbReference>
<dbReference type="SMART" id="SM00448">
    <property type="entry name" value="REC"/>
    <property type="match status" value="1"/>
</dbReference>
<dbReference type="KEGG" id="msea:METESE_11220"/>
<feature type="modified residue" description="4-aspartylphosphate" evidence="1">
    <location>
        <position position="73"/>
    </location>
</feature>
<evidence type="ECO:0000313" key="4">
    <source>
        <dbReference type="EMBL" id="BDU76164.1"/>
    </source>
</evidence>
<dbReference type="CDD" id="cd00077">
    <property type="entry name" value="HDc"/>
    <property type="match status" value="1"/>
</dbReference>
<dbReference type="EMBL" id="AP027081">
    <property type="protein sequence ID" value="BDU76164.1"/>
    <property type="molecule type" value="Genomic_DNA"/>
</dbReference>
<dbReference type="SUPFAM" id="SSF52172">
    <property type="entry name" value="CheY-like"/>
    <property type="match status" value="1"/>
</dbReference>
<evidence type="ECO:0000313" key="5">
    <source>
        <dbReference type="Proteomes" id="UP001228113"/>
    </source>
</evidence>
<dbReference type="Gene3D" id="3.40.50.2300">
    <property type="match status" value="1"/>
</dbReference>
<feature type="domain" description="HD-GYP" evidence="3">
    <location>
        <begin position="165"/>
        <end position="362"/>
    </location>
</feature>
<dbReference type="Gene3D" id="1.10.3210.10">
    <property type="entry name" value="Hypothetical protein af1432"/>
    <property type="match status" value="1"/>
</dbReference>
<dbReference type="Pfam" id="PF00072">
    <property type="entry name" value="Response_reg"/>
    <property type="match status" value="1"/>
</dbReference>
<dbReference type="Proteomes" id="UP001228113">
    <property type="component" value="Chromosome"/>
</dbReference>
<dbReference type="SUPFAM" id="SSF109604">
    <property type="entry name" value="HD-domain/PDEase-like"/>
    <property type="match status" value="1"/>
</dbReference>
<accession>A0AA48GRB3</accession>
<dbReference type="GO" id="GO:0000160">
    <property type="term" value="P:phosphorelay signal transduction system"/>
    <property type="evidence" value="ECO:0007669"/>
    <property type="project" value="InterPro"/>
</dbReference>
<dbReference type="Pfam" id="PF13487">
    <property type="entry name" value="HD_5"/>
    <property type="match status" value="1"/>
</dbReference>
<sequence>MTQAGPRALPIDWPLPGQDPNDINILVVDDQEIVRVALLRTLRQHGFSCHEAADAFQTLELLDQRPIDLVLSDIQMPGMTGLSLVKAVAHRIPQVAFVMVSSLDNTEMAMECLRNGAYGYVLKPFKTNDILIAVANALRRRMLELDYLDREAVLARRVQEQTLEIKASREEVALRLISASEHRDNETGAHVRRIGLYAAEMGRLLGWDPARQEAIRAAAPMHDIGKIGVPDRILQKEGALTEEEWIIMKTHTAMGANILRDSKVPFIQMGARIAACHHEKWDGSGYPVGLAGEAIPIEARITCLVDIYDALIHRRVYKRAWEEKDVLAYLRENGGKLFDPALTSLFFEHYDTFAAIAQAHPDTFVEPDFL</sequence>
<protein>
    <submittedName>
        <fullName evidence="4">Two-component system response regulator</fullName>
    </submittedName>
</protein>
<evidence type="ECO:0000259" key="3">
    <source>
        <dbReference type="PROSITE" id="PS51832"/>
    </source>
</evidence>
<dbReference type="InterPro" id="IPR011006">
    <property type="entry name" value="CheY-like_superfamily"/>
</dbReference>
<dbReference type="PANTHER" id="PTHR45228:SF1">
    <property type="entry name" value="CYCLIC DI-GMP PHOSPHODIESTERASE TM_0186"/>
    <property type="match status" value="1"/>
</dbReference>
<dbReference type="RefSeq" id="WP_243334087.1">
    <property type="nucleotide sequence ID" value="NZ_AP027081.1"/>
</dbReference>
<gene>
    <name evidence="4" type="ORF">METESE_11220</name>
</gene>
<keyword evidence="5" id="KW-1185">Reference proteome</keyword>
<dbReference type="InterPro" id="IPR037522">
    <property type="entry name" value="HD_GYP_dom"/>
</dbReference>
<dbReference type="PANTHER" id="PTHR45228">
    <property type="entry name" value="CYCLIC DI-GMP PHOSPHODIESTERASE TM_0186-RELATED"/>
    <property type="match status" value="1"/>
</dbReference>
<dbReference type="InterPro" id="IPR003607">
    <property type="entry name" value="HD/PDEase_dom"/>
</dbReference>
<feature type="domain" description="Response regulatory" evidence="2">
    <location>
        <begin position="24"/>
        <end position="138"/>
    </location>
</feature>
<dbReference type="PROSITE" id="PS50110">
    <property type="entry name" value="RESPONSE_REGULATORY"/>
    <property type="match status" value="1"/>
</dbReference>
<keyword evidence="1" id="KW-0597">Phosphoprotein</keyword>
<dbReference type="PROSITE" id="PS51832">
    <property type="entry name" value="HD_GYP"/>
    <property type="match status" value="1"/>
</dbReference>
<dbReference type="SMART" id="SM00471">
    <property type="entry name" value="HDc"/>
    <property type="match status" value="1"/>
</dbReference>
<evidence type="ECO:0000256" key="1">
    <source>
        <dbReference type="PROSITE-ProRule" id="PRU00169"/>
    </source>
</evidence>
<reference evidence="4" key="1">
    <citation type="journal article" date="2023" name="Int. J. Syst. Evol. Microbiol.">
        <title>Mesoterricola silvestris gen. nov., sp. nov., Mesoterricola sediminis sp. nov., Geothrix oryzae sp. nov., Geothrix edaphica sp. nov., Geothrix rubra sp. nov., and Geothrix limicola sp. nov., six novel members of Acidobacteriota isolated from soils.</title>
        <authorList>
            <person name="Itoh H."/>
            <person name="Sugisawa Y."/>
            <person name="Mise K."/>
            <person name="Xu Z."/>
            <person name="Kuniyasu M."/>
            <person name="Ushijima N."/>
            <person name="Kawano K."/>
            <person name="Kobayashi E."/>
            <person name="Shiratori Y."/>
            <person name="Masuda Y."/>
            <person name="Senoo K."/>
        </authorList>
    </citation>
    <scope>NUCLEOTIDE SEQUENCE</scope>
    <source>
        <strain evidence="4">W786</strain>
    </source>
</reference>
<dbReference type="CDD" id="cd17536">
    <property type="entry name" value="REC_YesN-like"/>
    <property type="match status" value="1"/>
</dbReference>
<dbReference type="InterPro" id="IPR052020">
    <property type="entry name" value="Cyclic_di-GMP/3'3'-cGAMP_PDE"/>
</dbReference>
<proteinExistence type="predicted"/>
<name>A0AA48GRB3_9BACT</name>